<dbReference type="EMBL" id="BAAAZO010000001">
    <property type="protein sequence ID" value="GAA3594032.1"/>
    <property type="molecule type" value="Genomic_DNA"/>
</dbReference>
<dbReference type="Gene3D" id="3.40.50.1000">
    <property type="entry name" value="HAD superfamily/HAD-like"/>
    <property type="match status" value="1"/>
</dbReference>
<evidence type="ECO:0000313" key="2">
    <source>
        <dbReference type="Proteomes" id="UP001501074"/>
    </source>
</evidence>
<dbReference type="SUPFAM" id="SSF56784">
    <property type="entry name" value="HAD-like"/>
    <property type="match status" value="1"/>
</dbReference>
<dbReference type="Proteomes" id="UP001501074">
    <property type="component" value="Unassembled WGS sequence"/>
</dbReference>
<organism evidence="1 2">
    <name type="scientific">Kineosporia mesophila</name>
    <dbReference type="NCBI Taxonomy" id="566012"/>
    <lineage>
        <taxon>Bacteria</taxon>
        <taxon>Bacillati</taxon>
        <taxon>Actinomycetota</taxon>
        <taxon>Actinomycetes</taxon>
        <taxon>Kineosporiales</taxon>
        <taxon>Kineosporiaceae</taxon>
        <taxon>Kineosporia</taxon>
    </lineage>
</organism>
<dbReference type="InterPro" id="IPR023214">
    <property type="entry name" value="HAD_sf"/>
</dbReference>
<gene>
    <name evidence="1" type="ORF">GCM10022223_06290</name>
</gene>
<comment type="caution">
    <text evidence="1">The sequence shown here is derived from an EMBL/GenBank/DDBJ whole genome shotgun (WGS) entry which is preliminary data.</text>
</comment>
<sequence length="60" mass="6184">MPLRASGSTRALTRIGTGTPESVVFVDDDPGNVAAATSAGWTAHLFTGLDDLRRILVATG</sequence>
<reference evidence="2" key="1">
    <citation type="journal article" date="2019" name="Int. J. Syst. Evol. Microbiol.">
        <title>The Global Catalogue of Microorganisms (GCM) 10K type strain sequencing project: providing services to taxonomists for standard genome sequencing and annotation.</title>
        <authorList>
            <consortium name="The Broad Institute Genomics Platform"/>
            <consortium name="The Broad Institute Genome Sequencing Center for Infectious Disease"/>
            <person name="Wu L."/>
            <person name="Ma J."/>
        </authorList>
    </citation>
    <scope>NUCLEOTIDE SEQUENCE [LARGE SCALE GENOMIC DNA]</scope>
    <source>
        <strain evidence="2">JCM 16902</strain>
    </source>
</reference>
<keyword evidence="2" id="KW-1185">Reference proteome</keyword>
<accession>A0ABP6Z3U2</accession>
<proteinExistence type="predicted"/>
<protein>
    <submittedName>
        <fullName evidence="1">Uncharacterized protein</fullName>
    </submittedName>
</protein>
<dbReference type="InterPro" id="IPR036412">
    <property type="entry name" value="HAD-like_sf"/>
</dbReference>
<evidence type="ECO:0000313" key="1">
    <source>
        <dbReference type="EMBL" id="GAA3594032.1"/>
    </source>
</evidence>
<name>A0ABP6Z3U2_9ACTN</name>